<dbReference type="GO" id="GO:0004316">
    <property type="term" value="F:3-oxoacyl-[acyl-carrier-protein] reductase (NADPH) activity"/>
    <property type="evidence" value="ECO:0007669"/>
    <property type="project" value="UniProtKB-EC"/>
</dbReference>
<evidence type="ECO:0000256" key="1">
    <source>
        <dbReference type="ARBA" id="ARBA00006484"/>
    </source>
</evidence>
<dbReference type="EMBL" id="CZRL01000010">
    <property type="protein sequence ID" value="CUS50114.1"/>
    <property type="molecule type" value="Genomic_DNA"/>
</dbReference>
<dbReference type="FunFam" id="3.40.50.720:FF:000084">
    <property type="entry name" value="Short-chain dehydrogenase reductase"/>
    <property type="match status" value="1"/>
</dbReference>
<dbReference type="Gene3D" id="3.40.50.720">
    <property type="entry name" value="NAD(P)-binding Rossmann-like Domain"/>
    <property type="match status" value="1"/>
</dbReference>
<sequence length="256" mass="26631">MTGTHRKLDGKVALVTGAANGIGRAIVERFSQEGAAVMVADINEKGAIAVAQGIREKGGLAESITCDVGNTDAAKQAVEFTVSSFGQLTTVIGGAALLSPIVPVHELSEEDWQDALDVNLTGCFLISKHAIPHLKKSPGSTIILIASQMARVASAGQSLYCATKGALTQLAKGMALDYAADQIRVNTLSPGGVATDRLAARFGDLETAQHIWGAKHPMGRLGEPDEIARAAVFLASEDSTFMTGADLLIDGGYTAW</sequence>
<dbReference type="PROSITE" id="PS00061">
    <property type="entry name" value="ADH_SHORT"/>
    <property type="match status" value="1"/>
</dbReference>
<gene>
    <name evidence="3" type="ORF">MGWOODY_XGa1009</name>
</gene>
<comment type="similarity">
    <text evidence="1">Belongs to the short-chain dehydrogenases/reductases (SDR) family.</text>
</comment>
<organism evidence="3">
    <name type="scientific">hydrothermal vent metagenome</name>
    <dbReference type="NCBI Taxonomy" id="652676"/>
    <lineage>
        <taxon>unclassified sequences</taxon>
        <taxon>metagenomes</taxon>
        <taxon>ecological metagenomes</taxon>
    </lineage>
</organism>
<protein>
    <submittedName>
        <fullName evidence="3">3-oxoacyl-[acyl-carrier protein] reductase</fullName>
        <ecNumber evidence="3">1.1.1.100</ecNumber>
    </submittedName>
</protein>
<name>A0A160TRC7_9ZZZZ</name>
<evidence type="ECO:0000313" key="3">
    <source>
        <dbReference type="EMBL" id="CUS50114.1"/>
    </source>
</evidence>
<dbReference type="AlphaFoldDB" id="A0A160TRC7"/>
<dbReference type="SUPFAM" id="SSF51735">
    <property type="entry name" value="NAD(P)-binding Rossmann-fold domains"/>
    <property type="match status" value="1"/>
</dbReference>
<dbReference type="Pfam" id="PF13561">
    <property type="entry name" value="adh_short_C2"/>
    <property type="match status" value="1"/>
</dbReference>
<dbReference type="NCBIfam" id="NF005559">
    <property type="entry name" value="PRK07231.1"/>
    <property type="match status" value="1"/>
</dbReference>
<accession>A0A160TRC7</accession>
<dbReference type="PANTHER" id="PTHR24321">
    <property type="entry name" value="DEHYDROGENASES, SHORT CHAIN"/>
    <property type="match status" value="1"/>
</dbReference>
<dbReference type="CDD" id="cd05233">
    <property type="entry name" value="SDR_c"/>
    <property type="match status" value="1"/>
</dbReference>
<dbReference type="InterPro" id="IPR002347">
    <property type="entry name" value="SDR_fam"/>
</dbReference>
<proteinExistence type="inferred from homology"/>
<reference evidence="3" key="1">
    <citation type="submission" date="2015-10" db="EMBL/GenBank/DDBJ databases">
        <authorList>
            <person name="Gilbert D.G."/>
        </authorList>
    </citation>
    <scope>NUCLEOTIDE SEQUENCE</scope>
</reference>
<dbReference type="PANTHER" id="PTHR24321:SF8">
    <property type="entry name" value="ESTRADIOL 17-BETA-DEHYDROGENASE 8-RELATED"/>
    <property type="match status" value="1"/>
</dbReference>
<dbReference type="EC" id="1.1.1.100" evidence="3"/>
<evidence type="ECO:0000256" key="2">
    <source>
        <dbReference type="ARBA" id="ARBA00023002"/>
    </source>
</evidence>
<dbReference type="InterPro" id="IPR020904">
    <property type="entry name" value="Sc_DH/Rdtase_CS"/>
</dbReference>
<keyword evidence="2 3" id="KW-0560">Oxidoreductase</keyword>
<dbReference type="PRINTS" id="PR00081">
    <property type="entry name" value="GDHRDH"/>
</dbReference>
<dbReference type="InterPro" id="IPR036291">
    <property type="entry name" value="NAD(P)-bd_dom_sf"/>
</dbReference>